<evidence type="ECO:0000256" key="4">
    <source>
        <dbReference type="ARBA" id="ARBA00022989"/>
    </source>
</evidence>
<proteinExistence type="predicted"/>
<reference evidence="7 8" key="1">
    <citation type="submission" date="2014-07" db="EMBL/GenBank/DDBJ databases">
        <title>Genomic and transcriptomic analysis on Apis cerana provide comprehensive insights into honey bee biology.</title>
        <authorList>
            <person name="Diao Q."/>
            <person name="Sun L."/>
            <person name="Zheng H."/>
            <person name="Zheng H."/>
            <person name="Xu S."/>
            <person name="Wang S."/>
            <person name="Zeng Z."/>
            <person name="Hu F."/>
            <person name="Su S."/>
            <person name="Wu J."/>
        </authorList>
    </citation>
    <scope>NUCLEOTIDE SEQUENCE [LARGE SCALE GENOMIC DNA]</scope>
    <source>
        <tissue evidence="7">Pupae without intestine</tissue>
    </source>
</reference>
<dbReference type="GO" id="GO:0016020">
    <property type="term" value="C:membrane"/>
    <property type="evidence" value="ECO:0007669"/>
    <property type="project" value="UniProtKB-SubCell"/>
</dbReference>
<evidence type="ECO:0000256" key="3">
    <source>
        <dbReference type="ARBA" id="ARBA00022692"/>
    </source>
</evidence>
<dbReference type="PANTHER" id="PTHR13628">
    <property type="entry name" value="TRANSMEMBRANE PROTEIN 267"/>
    <property type="match status" value="1"/>
</dbReference>
<evidence type="ECO:0000256" key="6">
    <source>
        <dbReference type="SAM" id="Phobius"/>
    </source>
</evidence>
<feature type="transmembrane region" description="Helical" evidence="6">
    <location>
        <begin position="105"/>
        <end position="126"/>
    </location>
</feature>
<evidence type="ECO:0000256" key="5">
    <source>
        <dbReference type="ARBA" id="ARBA00023136"/>
    </source>
</evidence>
<dbReference type="InterPro" id="IPR026572">
    <property type="entry name" value="TMEM267"/>
</dbReference>
<evidence type="ECO:0000313" key="8">
    <source>
        <dbReference type="Proteomes" id="UP000242457"/>
    </source>
</evidence>
<keyword evidence="5 6" id="KW-0472">Membrane</keyword>
<feature type="transmembrane region" description="Helical" evidence="6">
    <location>
        <begin position="69"/>
        <end position="93"/>
    </location>
</feature>
<evidence type="ECO:0000256" key="1">
    <source>
        <dbReference type="ARBA" id="ARBA00004141"/>
    </source>
</evidence>
<comment type="subcellular location">
    <subcellularLocation>
        <location evidence="1">Membrane</location>
        <topology evidence="1">Multi-pass membrane protein</topology>
    </subcellularLocation>
</comment>
<evidence type="ECO:0000313" key="7">
    <source>
        <dbReference type="EMBL" id="PBC31221.1"/>
    </source>
</evidence>
<keyword evidence="4 6" id="KW-1133">Transmembrane helix</keyword>
<protein>
    <recommendedName>
        <fullName evidence="2">Transmembrane protein 267</fullName>
    </recommendedName>
</protein>
<organism evidence="7 8">
    <name type="scientific">Apis cerana cerana</name>
    <name type="common">Oriental honeybee</name>
    <dbReference type="NCBI Taxonomy" id="94128"/>
    <lineage>
        <taxon>Eukaryota</taxon>
        <taxon>Metazoa</taxon>
        <taxon>Ecdysozoa</taxon>
        <taxon>Arthropoda</taxon>
        <taxon>Hexapoda</taxon>
        <taxon>Insecta</taxon>
        <taxon>Pterygota</taxon>
        <taxon>Neoptera</taxon>
        <taxon>Endopterygota</taxon>
        <taxon>Hymenoptera</taxon>
        <taxon>Apocrita</taxon>
        <taxon>Aculeata</taxon>
        <taxon>Apoidea</taxon>
        <taxon>Anthophila</taxon>
        <taxon>Apidae</taxon>
        <taxon>Apis</taxon>
    </lineage>
</organism>
<dbReference type="AlphaFoldDB" id="A0A2A3EJL5"/>
<dbReference type="Proteomes" id="UP000242457">
    <property type="component" value="Unassembled WGS sequence"/>
</dbReference>
<keyword evidence="3 6" id="KW-0812">Transmembrane</keyword>
<dbReference type="OrthoDB" id="10014558at2759"/>
<name>A0A2A3EJL5_APICC</name>
<evidence type="ECO:0000256" key="2">
    <source>
        <dbReference type="ARBA" id="ARBA00013977"/>
    </source>
</evidence>
<sequence length="291" mass="32967">MFLGRKEVFIRIVLTGAIGICSFIGDQGLKHGKTAMTRAIFDNVTHAIVGGLTWAVILNLSKKPLIQNFSSIFLCFSLSSFIDIDHFIAAGSWKLSDATHLEKRPFFHCTTLPVTLWLMLNFYSSVFNQPKFSYYSWIILASFLSHHIRDGTRRGLWFCPIGSTQPIPYYLYLSMSMMLPHVLQWLMEADELVLYFAIAGGITAGALLVLFILVCVLFVKVNRLSTDGSNQLNRQTSMMADFCYTNPTIVPGELLSRRGFSMYSGSDNYNDDYGTKKDHHFGTYHEARSKF</sequence>
<feature type="transmembrane region" description="Helical" evidence="6">
    <location>
        <begin position="39"/>
        <end position="57"/>
    </location>
</feature>
<feature type="transmembrane region" description="Helical" evidence="6">
    <location>
        <begin position="193"/>
        <end position="219"/>
    </location>
</feature>
<gene>
    <name evidence="7" type="ORF">APICC_02502</name>
</gene>
<dbReference type="PANTHER" id="PTHR13628:SF1">
    <property type="entry name" value="TRANSMEMBRANE PROTEIN 267"/>
    <property type="match status" value="1"/>
</dbReference>
<dbReference type="EMBL" id="KZ288244">
    <property type="protein sequence ID" value="PBC31221.1"/>
    <property type="molecule type" value="Genomic_DNA"/>
</dbReference>
<accession>A0A2A3EJL5</accession>
<keyword evidence="8" id="KW-1185">Reference proteome</keyword>